<evidence type="ECO:0000313" key="2">
    <source>
        <dbReference type="Proteomes" id="UP001374599"/>
    </source>
</evidence>
<organism evidence="1 2">
    <name type="scientific">Vallitalea maricola</name>
    <dbReference type="NCBI Taxonomy" id="3074433"/>
    <lineage>
        <taxon>Bacteria</taxon>
        <taxon>Bacillati</taxon>
        <taxon>Bacillota</taxon>
        <taxon>Clostridia</taxon>
        <taxon>Lachnospirales</taxon>
        <taxon>Vallitaleaceae</taxon>
        <taxon>Vallitalea</taxon>
    </lineage>
</organism>
<sequence length="350" mass="39633">MSFINLKEITVSYDGKVDILKKLNIDIEEGKLVSLLGPSGCGKTTTLRVIAGFIQPKNGQFICEKEDYTYIPVHKRNFGLVFQSYALFPHLTVFDNVAFGLKMQKVDKKDIKRAVEEILEVVDLKGYNSRYPKELSGGQRQRVALARALVIKPKLLLLDEPLSNLDAKLRLKMRAEIRKLQQKLGITTIFVTHDQEECFSISDKVAVMNGGIIEQYDTPEEIYTNPSSEFVARFVGFENFIELDKIGDNIYQSKSGMKFITDISDKDTKTKEKLVGTIRPDNIKIIDNESEAENNILEGIVDVRTYLGKEYQYSISTEVGTILVNASNEKIYNQGNEIKLYLPANKLILV</sequence>
<keyword evidence="2" id="KW-1185">Reference proteome</keyword>
<evidence type="ECO:0000313" key="1">
    <source>
        <dbReference type="EMBL" id="GMQ62746.1"/>
    </source>
</evidence>
<dbReference type="Proteomes" id="UP001374599">
    <property type="component" value="Unassembled WGS sequence"/>
</dbReference>
<name>A0ACB5UJ09_9FIRM</name>
<keyword evidence="1" id="KW-0547">Nucleotide-binding</keyword>
<keyword evidence="1" id="KW-0067">ATP-binding</keyword>
<comment type="caution">
    <text evidence="1">The sequence shown here is derived from an EMBL/GenBank/DDBJ whole genome shotgun (WGS) entry which is preliminary data.</text>
</comment>
<protein>
    <submittedName>
        <fullName evidence="1">ABC transporter ATP-binding protein</fullName>
    </submittedName>
</protein>
<accession>A0ACB5UJ09</accession>
<gene>
    <name evidence="1" type="ORF">AN2V17_19780</name>
</gene>
<dbReference type="EMBL" id="BTPU01000028">
    <property type="protein sequence ID" value="GMQ62746.1"/>
    <property type="molecule type" value="Genomic_DNA"/>
</dbReference>
<proteinExistence type="predicted"/>
<reference evidence="1" key="1">
    <citation type="submission" date="2023-09" db="EMBL/GenBank/DDBJ databases">
        <title>Vallitalea sediminicola and Vallitalea maricola sp. nov., anaerobic bacteria isolated from marine sediment.</title>
        <authorList>
            <person name="Hirano S."/>
            <person name="Maeda A."/>
            <person name="Terahara T."/>
            <person name="Mori K."/>
            <person name="Hamada M."/>
            <person name="Matsumoto R."/>
            <person name="Kobayashi T."/>
        </authorList>
    </citation>
    <scope>NUCLEOTIDE SEQUENCE</scope>
    <source>
        <strain evidence="1">AN17-2</strain>
    </source>
</reference>